<dbReference type="SMART" id="SM00256">
    <property type="entry name" value="FBOX"/>
    <property type="match status" value="1"/>
</dbReference>
<dbReference type="EMBL" id="JBANAX010000045">
    <property type="protein sequence ID" value="KAL1224895.1"/>
    <property type="molecule type" value="Genomic_DNA"/>
</dbReference>
<dbReference type="Pfam" id="PF00646">
    <property type="entry name" value="F-box"/>
    <property type="match status" value="1"/>
</dbReference>
<proteinExistence type="predicted"/>
<accession>A0ABD1BRF7</accession>
<organism evidence="2 4">
    <name type="scientific">Cardamine amara subsp. amara</name>
    <dbReference type="NCBI Taxonomy" id="228776"/>
    <lineage>
        <taxon>Eukaryota</taxon>
        <taxon>Viridiplantae</taxon>
        <taxon>Streptophyta</taxon>
        <taxon>Embryophyta</taxon>
        <taxon>Tracheophyta</taxon>
        <taxon>Spermatophyta</taxon>
        <taxon>Magnoliopsida</taxon>
        <taxon>eudicotyledons</taxon>
        <taxon>Gunneridae</taxon>
        <taxon>Pentapetalae</taxon>
        <taxon>rosids</taxon>
        <taxon>malvids</taxon>
        <taxon>Brassicales</taxon>
        <taxon>Brassicaceae</taxon>
        <taxon>Cardamineae</taxon>
        <taxon>Cardamine</taxon>
    </lineage>
</organism>
<dbReference type="InterPro" id="IPR006527">
    <property type="entry name" value="F-box-assoc_dom_typ1"/>
</dbReference>
<dbReference type="InterPro" id="IPR011043">
    <property type="entry name" value="Gal_Oxase/kelch_b-propeller"/>
</dbReference>
<protein>
    <submittedName>
        <fullName evidence="2">F-box protein</fullName>
    </submittedName>
</protein>
<dbReference type="SUPFAM" id="SSF50965">
    <property type="entry name" value="Galactose oxidase, central domain"/>
    <property type="match status" value="1"/>
</dbReference>
<dbReference type="PANTHER" id="PTHR31672:SF13">
    <property type="entry name" value="F-BOX PROTEIN CPR30-LIKE"/>
    <property type="match status" value="1"/>
</dbReference>
<evidence type="ECO:0000313" key="2">
    <source>
        <dbReference type="EMBL" id="KAL1219785.1"/>
    </source>
</evidence>
<reference evidence="2 4" key="1">
    <citation type="submission" date="2024-04" db="EMBL/GenBank/DDBJ databases">
        <title>Genome assembly C_amara_ONT_v2.</title>
        <authorList>
            <person name="Yant L."/>
            <person name="Moore C."/>
            <person name="Slenker M."/>
        </authorList>
    </citation>
    <scope>NUCLEOTIDE SEQUENCE [LARGE SCALE GENOMIC DNA]</scope>
    <source>
        <tissue evidence="2">Leaf</tissue>
    </source>
</reference>
<dbReference type="InterPro" id="IPR001810">
    <property type="entry name" value="F-box_dom"/>
</dbReference>
<gene>
    <name evidence="3" type="ORF">V5N11_016111</name>
    <name evidence="2" type="ORF">V5N11_019962</name>
</gene>
<keyword evidence="4" id="KW-1185">Reference proteome</keyword>
<dbReference type="NCBIfam" id="TIGR01640">
    <property type="entry name" value="F_box_assoc_1"/>
    <property type="match status" value="1"/>
</dbReference>
<dbReference type="Pfam" id="PF07734">
    <property type="entry name" value="FBA_1"/>
    <property type="match status" value="1"/>
</dbReference>
<evidence type="ECO:0000313" key="4">
    <source>
        <dbReference type="Proteomes" id="UP001558713"/>
    </source>
</evidence>
<dbReference type="InterPro" id="IPR050796">
    <property type="entry name" value="SCF_F-box_component"/>
</dbReference>
<dbReference type="Proteomes" id="UP001558713">
    <property type="component" value="Unassembled WGS sequence"/>
</dbReference>
<dbReference type="CDD" id="cd22157">
    <property type="entry name" value="F-box_AtFBW1-like"/>
    <property type="match status" value="1"/>
</dbReference>
<evidence type="ECO:0000313" key="3">
    <source>
        <dbReference type="EMBL" id="KAL1224895.1"/>
    </source>
</evidence>
<dbReference type="EMBL" id="JBANAX010000170">
    <property type="protein sequence ID" value="KAL1219785.1"/>
    <property type="molecule type" value="Genomic_DNA"/>
</dbReference>
<comment type="caution">
    <text evidence="2">The sequence shown here is derived from an EMBL/GenBank/DDBJ whole genome shotgun (WGS) entry which is preliminary data.</text>
</comment>
<name>A0ABD1BRF7_CARAN</name>
<dbReference type="Gene3D" id="1.20.1280.50">
    <property type="match status" value="1"/>
</dbReference>
<dbReference type="InterPro" id="IPR017451">
    <property type="entry name" value="F-box-assoc_interact_dom"/>
</dbReference>
<sequence length="421" mass="48515">MTTMSDLSDDLVGEILCRVPTTSLRSIRSTCKKWNALSKTQSFAKAIAARQQFLGFIMMSSRVCSLRLYLQGIFKDEHGDCVAPFGSIKEVSIPNQVDIANIFHCDGLLLCVIKGKNSSLLVWNPYLGQTKWIQVPPGNTFNRLYMYSLGYDNNNKHKILSFMDGYDQYYKCEIYDFNFNSWKVLDVNPDWNPKSHPKRRSVSLKGNTYFFARKELHVKETENFLLCFDFTTESFGPRLPLPLCFGDRDSMALSCVREEKLAVLYDQWDIIEIWITTKIEPNAISWSKFLKVDKTRRTGFRNYFSDHIGVASFFIDEEKKLAVIFDIDKCYPPICYYDKAYVIGEDEYIKHVKIREDHNVNKFGSIPGRFGLPVVCSSYVPSLVQLHANQPIGKRESNENQSVNRSKPALMTKWGCGLCFF</sequence>
<evidence type="ECO:0000259" key="1">
    <source>
        <dbReference type="SMART" id="SM00256"/>
    </source>
</evidence>
<dbReference type="SUPFAM" id="SSF81383">
    <property type="entry name" value="F-box domain"/>
    <property type="match status" value="1"/>
</dbReference>
<dbReference type="PANTHER" id="PTHR31672">
    <property type="entry name" value="BNACNNG10540D PROTEIN"/>
    <property type="match status" value="1"/>
</dbReference>
<feature type="domain" description="F-box" evidence="1">
    <location>
        <begin position="7"/>
        <end position="47"/>
    </location>
</feature>
<dbReference type="AlphaFoldDB" id="A0ABD1BRF7"/>
<dbReference type="InterPro" id="IPR036047">
    <property type="entry name" value="F-box-like_dom_sf"/>
</dbReference>